<name>A0A223V7F5_9FLAO</name>
<reference evidence="3 4" key="1">
    <citation type="submission" date="2017-08" db="EMBL/GenBank/DDBJ databases">
        <title>The complete genome sequence of Maribacter sp. B1, isolated from deep-sea sediment.</title>
        <authorList>
            <person name="Wu Y.-H."/>
            <person name="Cheng H."/>
            <person name="Xu X.-W."/>
        </authorList>
    </citation>
    <scope>NUCLEOTIDE SEQUENCE [LARGE SCALE GENOMIC DNA]</scope>
    <source>
        <strain evidence="3 4">B1</strain>
    </source>
</reference>
<evidence type="ECO:0000256" key="1">
    <source>
        <dbReference type="SAM" id="MobiDB-lite"/>
    </source>
</evidence>
<dbReference type="EMBL" id="CP022957">
    <property type="protein sequence ID" value="ASV30938.1"/>
    <property type="molecule type" value="Genomic_DNA"/>
</dbReference>
<organism evidence="3 4">
    <name type="scientific">Maribacter cobaltidurans</name>
    <dbReference type="NCBI Taxonomy" id="1178778"/>
    <lineage>
        <taxon>Bacteria</taxon>
        <taxon>Pseudomonadati</taxon>
        <taxon>Bacteroidota</taxon>
        <taxon>Flavobacteriia</taxon>
        <taxon>Flavobacteriales</taxon>
        <taxon>Flavobacteriaceae</taxon>
        <taxon>Maribacter</taxon>
    </lineage>
</organism>
<dbReference type="OrthoDB" id="1178100at2"/>
<feature type="transmembrane region" description="Helical" evidence="2">
    <location>
        <begin position="7"/>
        <end position="28"/>
    </location>
</feature>
<keyword evidence="2" id="KW-0812">Transmembrane</keyword>
<keyword evidence="2" id="KW-1133">Transmembrane helix</keyword>
<feature type="compositionally biased region" description="Basic and acidic residues" evidence="1">
    <location>
        <begin position="89"/>
        <end position="101"/>
    </location>
</feature>
<dbReference type="RefSeq" id="WP_094997552.1">
    <property type="nucleotide sequence ID" value="NZ_CP022957.1"/>
</dbReference>
<gene>
    <name evidence="3" type="ORF">CJ263_12335</name>
</gene>
<keyword evidence="4" id="KW-1185">Reference proteome</keyword>
<dbReference type="AlphaFoldDB" id="A0A223V7F5"/>
<sequence>MNWQWEHIVYAVIGILCLLWYLWIFVILKKSKNEKNVQENDSYMQKSHIFVKNTSSKDKDMGQLLNRVDENETSSELLDIFNASDKDVQNESLIPEHEKFKIIKNSESPPEPEVDDSD</sequence>
<feature type="region of interest" description="Disordered" evidence="1">
    <location>
        <begin position="89"/>
        <end position="118"/>
    </location>
</feature>
<evidence type="ECO:0000256" key="2">
    <source>
        <dbReference type="SAM" id="Phobius"/>
    </source>
</evidence>
<accession>A0A223V7F5</accession>
<keyword evidence="2" id="KW-0472">Membrane</keyword>
<dbReference type="Proteomes" id="UP000215244">
    <property type="component" value="Chromosome"/>
</dbReference>
<evidence type="ECO:0000313" key="3">
    <source>
        <dbReference type="EMBL" id="ASV30938.1"/>
    </source>
</evidence>
<protein>
    <submittedName>
        <fullName evidence="3">Uncharacterized protein</fullName>
    </submittedName>
</protein>
<evidence type="ECO:0000313" key="4">
    <source>
        <dbReference type="Proteomes" id="UP000215244"/>
    </source>
</evidence>
<proteinExistence type="predicted"/>
<dbReference type="KEGG" id="marb:CJ263_12335"/>